<organism evidence="3 4">
    <name type="scientific">Tepidibacter formicigenes DSM 15518</name>
    <dbReference type="NCBI Taxonomy" id="1123349"/>
    <lineage>
        <taxon>Bacteria</taxon>
        <taxon>Bacillati</taxon>
        <taxon>Bacillota</taxon>
        <taxon>Clostridia</taxon>
        <taxon>Peptostreptococcales</taxon>
        <taxon>Peptostreptococcaceae</taxon>
        <taxon>Tepidibacter</taxon>
    </lineage>
</organism>
<dbReference type="PROSITE" id="PS51257">
    <property type="entry name" value="PROKAR_LIPOPROTEIN"/>
    <property type="match status" value="1"/>
</dbReference>
<evidence type="ECO:0000259" key="2">
    <source>
        <dbReference type="Pfam" id="PF09084"/>
    </source>
</evidence>
<feature type="domain" description="SsuA/THI5-like" evidence="2">
    <location>
        <begin position="45"/>
        <end position="260"/>
    </location>
</feature>
<dbReference type="Gene3D" id="3.40.190.10">
    <property type="entry name" value="Periplasmic binding protein-like II"/>
    <property type="match status" value="2"/>
</dbReference>
<reference evidence="4" key="1">
    <citation type="submission" date="2016-11" db="EMBL/GenBank/DDBJ databases">
        <authorList>
            <person name="Varghese N."/>
            <person name="Submissions S."/>
        </authorList>
    </citation>
    <scope>NUCLEOTIDE SEQUENCE [LARGE SCALE GENOMIC DNA]</scope>
    <source>
        <strain evidence="4">DSM 15518</strain>
    </source>
</reference>
<dbReference type="InterPro" id="IPR027939">
    <property type="entry name" value="NMT1/THI5"/>
</dbReference>
<dbReference type="Proteomes" id="UP000242497">
    <property type="component" value="Unassembled WGS sequence"/>
</dbReference>
<dbReference type="PANTHER" id="PTHR31528">
    <property type="entry name" value="4-AMINO-5-HYDROXYMETHYL-2-METHYLPYRIMIDINE PHOSPHATE SYNTHASE THI11-RELATED"/>
    <property type="match status" value="1"/>
</dbReference>
<dbReference type="InterPro" id="IPR015168">
    <property type="entry name" value="SsuA/THI5"/>
</dbReference>
<dbReference type="Pfam" id="PF09084">
    <property type="entry name" value="NMT1"/>
    <property type="match status" value="1"/>
</dbReference>
<keyword evidence="4" id="KW-1185">Reference proteome</keyword>
<dbReference type="SUPFAM" id="SSF53850">
    <property type="entry name" value="Periplasmic binding protein-like II"/>
    <property type="match status" value="1"/>
</dbReference>
<keyword evidence="1" id="KW-0732">Signal</keyword>
<dbReference type="PANTHER" id="PTHR31528:SF3">
    <property type="entry name" value="THIAMINE BIOSYNTHESIS PROTEIN HI_0357-RELATED"/>
    <property type="match status" value="1"/>
</dbReference>
<evidence type="ECO:0000313" key="3">
    <source>
        <dbReference type="EMBL" id="SHJ92532.1"/>
    </source>
</evidence>
<proteinExistence type="predicted"/>
<dbReference type="RefSeq" id="WP_072888224.1">
    <property type="nucleotide sequence ID" value="NZ_FRAE01000021.1"/>
</dbReference>
<dbReference type="STRING" id="1123349.SAMN02744037_01203"/>
<accession>A0A1M6NA20</accession>
<dbReference type="OrthoDB" id="9815602at2"/>
<dbReference type="AlphaFoldDB" id="A0A1M6NA20"/>
<sequence length="332" mass="37482">MLKKIVSIITIISLMTIAFAGCAKKEEVKNENLKKVTVVLDWVPNTNHTGLYVAKDKGYFKEEGLDVEIIQPSEGGSISLVAAGQAEFGISYQEEVTYARTLENSMPIKAVAAIIQHNTSGFASPVSKNIKSPKDFEGKKYGGWGMDVERAMLKGLMEKEGADFSKLEMVDIGVADFFTSVKNNVDFTWIYYGWDGVASEVKDFPINFIKLTDIDPNLDYYTPLIVAKEDLLNNDKELVSKFLKAVTKGYEYCIDNPEDAVKSLLKEAPEIDEKIAVESQKYLANEYKADAKRWGEMKEEIWTNYSNWMYEKGLIENKINVKEAFTNEYLPQ</sequence>
<evidence type="ECO:0000313" key="4">
    <source>
        <dbReference type="Proteomes" id="UP000242497"/>
    </source>
</evidence>
<feature type="chain" id="PRO_5039698051" evidence="1">
    <location>
        <begin position="21"/>
        <end position="332"/>
    </location>
</feature>
<gene>
    <name evidence="3" type="ORF">SAMN02744037_01203</name>
</gene>
<protein>
    <submittedName>
        <fullName evidence="3">ABC-type nitrate/sulfonate/bicarbonate transport system, substrate-binding protein</fullName>
    </submittedName>
</protein>
<feature type="signal peptide" evidence="1">
    <location>
        <begin position="1"/>
        <end position="20"/>
    </location>
</feature>
<dbReference type="EMBL" id="FRAE01000021">
    <property type="protein sequence ID" value="SHJ92532.1"/>
    <property type="molecule type" value="Genomic_DNA"/>
</dbReference>
<dbReference type="GO" id="GO:0009228">
    <property type="term" value="P:thiamine biosynthetic process"/>
    <property type="evidence" value="ECO:0007669"/>
    <property type="project" value="InterPro"/>
</dbReference>
<evidence type="ECO:0000256" key="1">
    <source>
        <dbReference type="SAM" id="SignalP"/>
    </source>
</evidence>
<name>A0A1M6NA20_9FIRM</name>